<evidence type="ECO:0000256" key="4">
    <source>
        <dbReference type="SAM" id="MobiDB-lite"/>
    </source>
</evidence>
<dbReference type="Gene3D" id="3.40.50.150">
    <property type="entry name" value="Vaccinia Virus protein VP39"/>
    <property type="match status" value="1"/>
</dbReference>
<comment type="similarity">
    <text evidence="1">Belongs to the methyltransferase superfamily.</text>
</comment>
<organism evidence="6">
    <name type="scientific">Rhodotorula toruloides</name>
    <name type="common">Yeast</name>
    <name type="synonym">Rhodosporidium toruloides</name>
    <dbReference type="NCBI Taxonomy" id="5286"/>
    <lineage>
        <taxon>Eukaryota</taxon>
        <taxon>Fungi</taxon>
        <taxon>Dikarya</taxon>
        <taxon>Basidiomycota</taxon>
        <taxon>Pucciniomycotina</taxon>
        <taxon>Microbotryomycetes</taxon>
        <taxon>Sporidiobolales</taxon>
        <taxon>Sporidiobolaceae</taxon>
        <taxon>Rhodotorula</taxon>
    </lineage>
</organism>
<dbReference type="InterPro" id="IPR051052">
    <property type="entry name" value="Diverse_substrate_MTase"/>
</dbReference>
<dbReference type="SUPFAM" id="SSF53335">
    <property type="entry name" value="S-adenosyl-L-methionine-dependent methyltransferases"/>
    <property type="match status" value="1"/>
</dbReference>
<protein>
    <submittedName>
        <fullName evidence="6">RHTO0S05e00870g1_1</fullName>
    </submittedName>
</protein>
<dbReference type="GO" id="GO:0032259">
    <property type="term" value="P:methylation"/>
    <property type="evidence" value="ECO:0007669"/>
    <property type="project" value="UniProtKB-KW"/>
</dbReference>
<feature type="compositionally biased region" description="Pro residues" evidence="4">
    <location>
        <begin position="231"/>
        <end position="242"/>
    </location>
</feature>
<dbReference type="InterPro" id="IPR013216">
    <property type="entry name" value="Methyltransf_11"/>
</dbReference>
<dbReference type="AlphaFoldDB" id="A0A061AY15"/>
<evidence type="ECO:0000259" key="5">
    <source>
        <dbReference type="Pfam" id="PF08241"/>
    </source>
</evidence>
<dbReference type="Pfam" id="PF08241">
    <property type="entry name" value="Methyltransf_11"/>
    <property type="match status" value="1"/>
</dbReference>
<dbReference type="EMBL" id="LK052940">
    <property type="protein sequence ID" value="CDR40294.1"/>
    <property type="molecule type" value="Genomic_DNA"/>
</dbReference>
<dbReference type="CDD" id="cd02440">
    <property type="entry name" value="AdoMet_MTases"/>
    <property type="match status" value="1"/>
</dbReference>
<name>A0A061AY15_RHOTO</name>
<sequence length="357" mass="39358">MATFAKASFDAAKYAQARPSYPRALFDHVLAYLDQSSSPALRQRPRTLLDLGCGPGVSTFDWLDLDRFERIVGIDPSDNMVSAARRILEEKRAKGEIKDGVEVRFEKGGSDKLAGIVEDESVDLAVAGQAAHWFNAEATYRELARVLKPGGAFAFWGYGEFFFQKQPSLNPLITTYSSGTLGKYWQQPGRSIVEALLTPFPFPSPSSEPSFDQTSFHRSFFLRPNGPLPPLSLPPALDPPHPSAAGDSATYSLRPASSASTDAPLSISITREVLLTRKWTLKELEAYLRTWSSAHAYNEAHRPSPGSPDAGTGQAYRDCVKVFLETLRRQGVERLEENEGALEVGWEMGVVFGRKRA</sequence>
<dbReference type="OrthoDB" id="10027013at2759"/>
<evidence type="ECO:0000256" key="2">
    <source>
        <dbReference type="ARBA" id="ARBA00022603"/>
    </source>
</evidence>
<keyword evidence="2" id="KW-0489">Methyltransferase</keyword>
<dbReference type="GO" id="GO:0008757">
    <property type="term" value="F:S-adenosylmethionine-dependent methyltransferase activity"/>
    <property type="evidence" value="ECO:0007669"/>
    <property type="project" value="InterPro"/>
</dbReference>
<feature type="region of interest" description="Disordered" evidence="4">
    <location>
        <begin position="231"/>
        <end position="260"/>
    </location>
</feature>
<proteinExistence type="inferred from homology"/>
<reference evidence="6" key="1">
    <citation type="journal article" date="2014" name="Genome Announc.">
        <title>Draft genome sequence of Rhodosporidium toruloides CECT1137, an oleaginous yeast of biotechnological interest.</title>
        <authorList>
            <person name="Morin N."/>
            <person name="Calcas X."/>
            <person name="Devillers H."/>
            <person name="Durrens P."/>
            <person name="Sherman D.J."/>
            <person name="Nicaud J.-M."/>
            <person name="Neuveglise C."/>
        </authorList>
    </citation>
    <scope>NUCLEOTIDE SEQUENCE</scope>
    <source>
        <strain evidence="6">CECT1137</strain>
    </source>
</reference>
<dbReference type="InterPro" id="IPR029063">
    <property type="entry name" value="SAM-dependent_MTases_sf"/>
</dbReference>
<dbReference type="PANTHER" id="PTHR44942:SF4">
    <property type="entry name" value="METHYLTRANSFERASE TYPE 11 DOMAIN-CONTAINING PROTEIN"/>
    <property type="match status" value="1"/>
</dbReference>
<accession>A0A061AY15</accession>
<evidence type="ECO:0000313" key="6">
    <source>
        <dbReference type="EMBL" id="CDR40294.1"/>
    </source>
</evidence>
<dbReference type="PANTHER" id="PTHR44942">
    <property type="entry name" value="METHYLTRANSF_11 DOMAIN-CONTAINING PROTEIN"/>
    <property type="match status" value="1"/>
</dbReference>
<evidence type="ECO:0000256" key="1">
    <source>
        <dbReference type="ARBA" id="ARBA00008361"/>
    </source>
</evidence>
<gene>
    <name evidence="6" type="ORF">RHTO0S_05e00870g</name>
</gene>
<evidence type="ECO:0000256" key="3">
    <source>
        <dbReference type="ARBA" id="ARBA00022679"/>
    </source>
</evidence>
<feature type="domain" description="Methyltransferase type 11" evidence="5">
    <location>
        <begin position="49"/>
        <end position="155"/>
    </location>
</feature>
<feature type="compositionally biased region" description="Polar residues" evidence="4">
    <location>
        <begin position="249"/>
        <end position="260"/>
    </location>
</feature>
<keyword evidence="3" id="KW-0808">Transferase</keyword>